<dbReference type="InterPro" id="IPR011641">
    <property type="entry name" value="Tyr-kin_ephrin_A/B_rcpt-like"/>
</dbReference>
<evidence type="ECO:0000313" key="3">
    <source>
        <dbReference type="Proteomes" id="UP000054498"/>
    </source>
</evidence>
<evidence type="ECO:0000313" key="2">
    <source>
        <dbReference type="EMBL" id="KIZ00043.1"/>
    </source>
</evidence>
<keyword evidence="3" id="KW-1185">Reference proteome</keyword>
<dbReference type="SUPFAM" id="SSF57184">
    <property type="entry name" value="Growth factor receptor domain"/>
    <property type="match status" value="2"/>
</dbReference>
<sequence>MQKCMYGADPAPIPCGAFNSDGSIYAYAVSYDWSRGFQAYNPSAMPAAILLHATQESEVGVWEPTCLGGFYWDSATAKCTACGWGYYCTGSVGGVVNRVECVNGTTTKSMYARSPGDCFAKAGYGWVRPGNTAGNAVQCPAGTYNPSGFTKAPARAVAPGAVPWGCRACPGGLTTVVAGASSAMACTAAKGYYFDAGKAVPCPLGFYKNTVSNENCKPCADGITTQKTASVEPESCNLLEPGYGVDAQGNTTPCDRYSFGPGGLVWTPGTSQPCIQCPQGSITDTQGAVSMDDCRNPPGYGLDPVTNASSICHVGWYSPGWNRLPCLACGNGFLTEGNASIHSDQCYVPAGYGSGVSAGVWSAWPCPADTYASNTATWGLQRVDCLPCLDHMGTRNQTASQGEAACVTDPGYGYYAKEVRICEMGSWSAGLAREPCTACGLGRTTADDGATALEACEFESGWTDGGNGAATPCPLGRFKEQLGPQPCDACPNGTYTTFYGANLVSDCSVCMPGYGAPGGSINPLKPACAMCGYDTYSSGMGAMACTTCGAGMVSRMGLI</sequence>
<protein>
    <submittedName>
        <fullName evidence="2">Rae1-like protein</fullName>
    </submittedName>
</protein>
<organism evidence="2 3">
    <name type="scientific">Monoraphidium neglectum</name>
    <dbReference type="NCBI Taxonomy" id="145388"/>
    <lineage>
        <taxon>Eukaryota</taxon>
        <taxon>Viridiplantae</taxon>
        <taxon>Chlorophyta</taxon>
        <taxon>core chlorophytes</taxon>
        <taxon>Chlorophyceae</taxon>
        <taxon>CS clade</taxon>
        <taxon>Sphaeropleales</taxon>
        <taxon>Selenastraceae</taxon>
        <taxon>Monoraphidium</taxon>
    </lineage>
</organism>
<dbReference type="PANTHER" id="PTHR24046:SF5">
    <property type="entry name" value="EGF-LIKE DOMAIN-CONTAINING PROTEIN"/>
    <property type="match status" value="1"/>
</dbReference>
<dbReference type="Gene3D" id="2.130.10.10">
    <property type="entry name" value="YVTN repeat-like/Quinoprotein amine dehydrogenase"/>
    <property type="match status" value="1"/>
</dbReference>
<dbReference type="PANTHER" id="PTHR24046">
    <property type="entry name" value="SIGNAL PEPTIDE, CUB AND EGF-LIKE DOMAIN-CONTAINING"/>
    <property type="match status" value="1"/>
</dbReference>
<dbReference type="InterPro" id="IPR015943">
    <property type="entry name" value="WD40/YVTN_repeat-like_dom_sf"/>
</dbReference>
<accession>A0A0D2JLD5</accession>
<dbReference type="AlphaFoldDB" id="A0A0D2JLD5"/>
<name>A0A0D2JLD5_9CHLO</name>
<dbReference type="Gene3D" id="2.10.50.10">
    <property type="entry name" value="Tumor Necrosis Factor Receptor, subunit A, domain 2"/>
    <property type="match status" value="3"/>
</dbReference>
<feature type="domain" description="Tyrosine-protein kinase ephrin type A/B receptor-like" evidence="1">
    <location>
        <begin position="191"/>
        <end position="236"/>
    </location>
</feature>
<dbReference type="STRING" id="145388.A0A0D2JLD5"/>
<dbReference type="KEGG" id="mng:MNEG_7921"/>
<gene>
    <name evidence="2" type="ORF">MNEG_7921</name>
</gene>
<feature type="domain" description="Tyrosine-protein kinase ephrin type A/B receptor-like" evidence="1">
    <location>
        <begin position="471"/>
        <end position="507"/>
    </location>
</feature>
<dbReference type="GO" id="GO:0005615">
    <property type="term" value="C:extracellular space"/>
    <property type="evidence" value="ECO:0007669"/>
    <property type="project" value="TreeGrafter"/>
</dbReference>
<reference evidence="2 3" key="1">
    <citation type="journal article" date="2013" name="BMC Genomics">
        <title>Reconstruction of the lipid metabolism for the microalga Monoraphidium neglectum from its genome sequence reveals characteristics suitable for biofuel production.</title>
        <authorList>
            <person name="Bogen C."/>
            <person name="Al-Dilaimi A."/>
            <person name="Albersmeier A."/>
            <person name="Wichmann J."/>
            <person name="Grundmann M."/>
            <person name="Rupp O."/>
            <person name="Lauersen K.J."/>
            <person name="Blifernez-Klassen O."/>
            <person name="Kalinowski J."/>
            <person name="Goesmann A."/>
            <person name="Mussgnug J.H."/>
            <person name="Kruse O."/>
        </authorList>
    </citation>
    <scope>NUCLEOTIDE SEQUENCE [LARGE SCALE GENOMIC DNA]</scope>
    <source>
        <strain evidence="2 3">SAG 48.87</strain>
    </source>
</reference>
<dbReference type="GeneID" id="25740797"/>
<dbReference type="Pfam" id="PF07699">
    <property type="entry name" value="Ephrin_rec_like"/>
    <property type="match status" value="2"/>
</dbReference>
<dbReference type="SMART" id="SM01411">
    <property type="entry name" value="Ephrin_rec_like"/>
    <property type="match status" value="9"/>
</dbReference>
<dbReference type="RefSeq" id="XP_013899062.1">
    <property type="nucleotide sequence ID" value="XM_014043608.1"/>
</dbReference>
<proteinExistence type="predicted"/>
<dbReference type="InterPro" id="IPR009030">
    <property type="entry name" value="Growth_fac_rcpt_cys_sf"/>
</dbReference>
<dbReference type="OrthoDB" id="535037at2759"/>
<dbReference type="Proteomes" id="UP000054498">
    <property type="component" value="Unassembled WGS sequence"/>
</dbReference>
<evidence type="ECO:0000259" key="1">
    <source>
        <dbReference type="Pfam" id="PF07699"/>
    </source>
</evidence>
<dbReference type="GO" id="GO:0009986">
    <property type="term" value="C:cell surface"/>
    <property type="evidence" value="ECO:0007669"/>
    <property type="project" value="TreeGrafter"/>
</dbReference>
<dbReference type="GO" id="GO:0007165">
    <property type="term" value="P:signal transduction"/>
    <property type="evidence" value="ECO:0007669"/>
    <property type="project" value="TreeGrafter"/>
</dbReference>
<dbReference type="EMBL" id="KK101669">
    <property type="protein sequence ID" value="KIZ00043.1"/>
    <property type="molecule type" value="Genomic_DNA"/>
</dbReference>
<dbReference type="InterPro" id="IPR052071">
    <property type="entry name" value="SCUB_EGF-like_domain"/>
</dbReference>